<dbReference type="Proteomes" id="UP001470230">
    <property type="component" value="Unassembled WGS sequence"/>
</dbReference>
<proteinExistence type="predicted"/>
<evidence type="ECO:0000313" key="2">
    <source>
        <dbReference type="EMBL" id="KAK8870663.1"/>
    </source>
</evidence>
<feature type="compositionally biased region" description="Low complexity" evidence="1">
    <location>
        <begin position="93"/>
        <end position="141"/>
    </location>
</feature>
<dbReference type="PANTHER" id="PTHR21356:SF1">
    <property type="entry name" value="ARMADILLO REPEAT-CONTAINING PROTEIN 2"/>
    <property type="match status" value="1"/>
</dbReference>
<dbReference type="EMBL" id="JAPFFF010000014">
    <property type="protein sequence ID" value="KAK8870663.1"/>
    <property type="molecule type" value="Genomic_DNA"/>
</dbReference>
<sequence length="507" mass="57824">MRKSTLKLPSLRPATPLTLKKERNVFQLTGANARPNTDYEVNRTIFLDMKPKDPDELKRKKKTNPKTLDPLSIDTTQDSKEPKIKKVTKKPKSNITSKASNTNSTKTNTKSTVNSTENTNSSPQTQSKTSTNTNTNSNTEENTPEVPEIQQIEALMCRIPTAETEVSSDTIYKITPVLDRVLCIISSFNCVEYINHPVISELFKRLFALIDVDDFLNRIIVCRILLMFVSDENSPLILPISKIFYKLSCDPSNDDYFVDENLEMVLISILRMKNIDASLMAAGTIRNLAAFEPMREKLCEKDDLFDFIFDTFNDKNSIFNQNQEMKIQLLGIVRRMSKSDSFKRKVLESNFLSMAFSDKQVTPDVLKTVHKIGELTDEGKHDFIEWFIEIDISDIASIIQCLPIVCNKMEKTTDCGKLIMKILKIVGDNQDYLSKVLPIMNLCCENQDTLNICINSSSFFTDLVKSTDLDTNVRIDAYKIVKRFPKDSFSKIQSEFLFLDSLVRKHA</sequence>
<organism evidence="2 3">
    <name type="scientific">Tritrichomonas musculus</name>
    <dbReference type="NCBI Taxonomy" id="1915356"/>
    <lineage>
        <taxon>Eukaryota</taxon>
        <taxon>Metamonada</taxon>
        <taxon>Parabasalia</taxon>
        <taxon>Tritrichomonadida</taxon>
        <taxon>Tritrichomonadidae</taxon>
        <taxon>Tritrichomonas</taxon>
    </lineage>
</organism>
<accession>A0ABR2IYG8</accession>
<keyword evidence="3" id="KW-1185">Reference proteome</keyword>
<evidence type="ECO:0000313" key="3">
    <source>
        <dbReference type="Proteomes" id="UP001470230"/>
    </source>
</evidence>
<dbReference type="SUPFAM" id="SSF48371">
    <property type="entry name" value="ARM repeat"/>
    <property type="match status" value="1"/>
</dbReference>
<evidence type="ECO:0000256" key="1">
    <source>
        <dbReference type="SAM" id="MobiDB-lite"/>
    </source>
</evidence>
<dbReference type="Gene3D" id="1.25.10.10">
    <property type="entry name" value="Leucine-rich Repeat Variant"/>
    <property type="match status" value="1"/>
</dbReference>
<name>A0ABR2IYG8_9EUKA</name>
<dbReference type="InterPro" id="IPR011989">
    <property type="entry name" value="ARM-like"/>
</dbReference>
<gene>
    <name evidence="2" type="ORF">M9Y10_008550</name>
</gene>
<feature type="region of interest" description="Disordered" evidence="1">
    <location>
        <begin position="50"/>
        <end position="147"/>
    </location>
</feature>
<comment type="caution">
    <text evidence="2">The sequence shown here is derived from an EMBL/GenBank/DDBJ whole genome shotgun (WGS) entry which is preliminary data.</text>
</comment>
<reference evidence="2 3" key="1">
    <citation type="submission" date="2024-04" db="EMBL/GenBank/DDBJ databases">
        <title>Tritrichomonas musculus Genome.</title>
        <authorList>
            <person name="Alves-Ferreira E."/>
            <person name="Grigg M."/>
            <person name="Lorenzi H."/>
            <person name="Galac M."/>
        </authorList>
    </citation>
    <scope>NUCLEOTIDE SEQUENCE [LARGE SCALE GENOMIC DNA]</scope>
    <source>
        <strain evidence="2 3">EAF2021</strain>
    </source>
</reference>
<dbReference type="InterPro" id="IPR016024">
    <property type="entry name" value="ARM-type_fold"/>
</dbReference>
<dbReference type="InterPro" id="IPR038905">
    <property type="entry name" value="ARMC2"/>
</dbReference>
<dbReference type="PANTHER" id="PTHR21356">
    <property type="entry name" value="ARMADILLO REPEAT CONTAINING 2"/>
    <property type="match status" value="1"/>
</dbReference>
<protein>
    <submittedName>
        <fullName evidence="2">Uncharacterized protein</fullName>
    </submittedName>
</protein>